<evidence type="ECO:0000256" key="1">
    <source>
        <dbReference type="ARBA" id="ARBA00006817"/>
    </source>
</evidence>
<dbReference type="Pfam" id="PF08327">
    <property type="entry name" value="AHSA1"/>
    <property type="match status" value="1"/>
</dbReference>
<sequence>MFTIVHRIATTEPAEKVLDALTTIDGLADWWTTDVSGSASAGGISAFRFGENGGFDIAVTSVAPDHVGWHVVDGPAEWIGTDIDWRITRDGDYNVVLFEHRGWREQAEFMYHCSTKWAVFLQSLKALVETGTGAPAPRDVQISNWH</sequence>
<name>A0A848L0P5_9ACTN</name>
<feature type="domain" description="Activator of Hsp90 ATPase homologue 1/2-like C-terminal" evidence="2">
    <location>
        <begin position="13"/>
        <end position="129"/>
    </location>
</feature>
<dbReference type="AlphaFoldDB" id="A0A848L0P5"/>
<evidence type="ECO:0000313" key="4">
    <source>
        <dbReference type="Proteomes" id="UP000550729"/>
    </source>
</evidence>
<evidence type="ECO:0000259" key="2">
    <source>
        <dbReference type="Pfam" id="PF08327"/>
    </source>
</evidence>
<comment type="similarity">
    <text evidence="1">Belongs to the AHA1 family.</text>
</comment>
<protein>
    <submittedName>
        <fullName evidence="3">SRPBCC domain-containing protein</fullName>
    </submittedName>
</protein>
<dbReference type="Proteomes" id="UP000550729">
    <property type="component" value="Unassembled WGS sequence"/>
</dbReference>
<gene>
    <name evidence="3" type="ORF">HH308_25245</name>
</gene>
<organism evidence="3 4">
    <name type="scientific">Gordonia asplenii</name>
    <dbReference type="NCBI Taxonomy" id="2725283"/>
    <lineage>
        <taxon>Bacteria</taxon>
        <taxon>Bacillati</taxon>
        <taxon>Actinomycetota</taxon>
        <taxon>Actinomycetes</taxon>
        <taxon>Mycobacteriales</taxon>
        <taxon>Gordoniaceae</taxon>
        <taxon>Gordonia</taxon>
    </lineage>
</organism>
<keyword evidence="4" id="KW-1185">Reference proteome</keyword>
<proteinExistence type="inferred from homology"/>
<dbReference type="RefSeq" id="WP_170197035.1">
    <property type="nucleotide sequence ID" value="NZ_JABBNB010000037.1"/>
</dbReference>
<accession>A0A848L0P5</accession>
<comment type="caution">
    <text evidence="3">The sequence shown here is derived from an EMBL/GenBank/DDBJ whole genome shotgun (WGS) entry which is preliminary data.</text>
</comment>
<dbReference type="CDD" id="cd07814">
    <property type="entry name" value="SRPBCC_CalC_Aha1-like"/>
    <property type="match status" value="1"/>
</dbReference>
<reference evidence="3 4" key="1">
    <citation type="submission" date="2020-04" db="EMBL/GenBank/DDBJ databases">
        <title>Gordonia sp. nov. TBRC 11910.</title>
        <authorList>
            <person name="Suriyachadkun C."/>
        </authorList>
    </citation>
    <scope>NUCLEOTIDE SEQUENCE [LARGE SCALE GENOMIC DNA]</scope>
    <source>
        <strain evidence="3 4">TBRC 11910</strain>
    </source>
</reference>
<dbReference type="Gene3D" id="3.30.530.20">
    <property type="match status" value="1"/>
</dbReference>
<dbReference type="EMBL" id="JABBNB010000037">
    <property type="protein sequence ID" value="NMO04530.1"/>
    <property type="molecule type" value="Genomic_DNA"/>
</dbReference>
<dbReference type="InterPro" id="IPR023393">
    <property type="entry name" value="START-like_dom_sf"/>
</dbReference>
<dbReference type="SUPFAM" id="SSF55961">
    <property type="entry name" value="Bet v1-like"/>
    <property type="match status" value="1"/>
</dbReference>
<evidence type="ECO:0000313" key="3">
    <source>
        <dbReference type="EMBL" id="NMO04530.1"/>
    </source>
</evidence>
<dbReference type="InterPro" id="IPR013538">
    <property type="entry name" value="ASHA1/2-like_C"/>
</dbReference>